<keyword evidence="2" id="KW-1185">Reference proteome</keyword>
<proteinExistence type="predicted"/>
<protein>
    <submittedName>
        <fullName evidence="1">Uncharacterized protein</fullName>
    </submittedName>
</protein>
<comment type="caution">
    <text evidence="1">The sequence shown here is derived from an EMBL/GenBank/DDBJ whole genome shotgun (WGS) entry which is preliminary data.</text>
</comment>
<accession>A0ACB9ME55</accession>
<reference evidence="1 2" key="1">
    <citation type="journal article" date="2022" name="DNA Res.">
        <title>Chromosomal-level genome assembly of the orchid tree Bauhinia variegata (Leguminosae; Cercidoideae) supports the allotetraploid origin hypothesis of Bauhinia.</title>
        <authorList>
            <person name="Zhong Y."/>
            <person name="Chen Y."/>
            <person name="Zheng D."/>
            <person name="Pang J."/>
            <person name="Liu Y."/>
            <person name="Luo S."/>
            <person name="Meng S."/>
            <person name="Qian L."/>
            <person name="Wei D."/>
            <person name="Dai S."/>
            <person name="Zhou R."/>
        </authorList>
    </citation>
    <scope>NUCLEOTIDE SEQUENCE [LARGE SCALE GENOMIC DNA]</scope>
    <source>
        <strain evidence="1">BV-YZ2020</strain>
    </source>
</reference>
<gene>
    <name evidence="1" type="ORF">L6164_021803</name>
</gene>
<name>A0ACB9ME55_BAUVA</name>
<evidence type="ECO:0000313" key="2">
    <source>
        <dbReference type="Proteomes" id="UP000828941"/>
    </source>
</evidence>
<dbReference type="EMBL" id="CM039434">
    <property type="protein sequence ID" value="KAI4322080.1"/>
    <property type="molecule type" value="Genomic_DNA"/>
</dbReference>
<dbReference type="Proteomes" id="UP000828941">
    <property type="component" value="Chromosome 9"/>
</dbReference>
<sequence>MPDDRKMGIRGAKDIMKHRRQVLFNGIITAVGISFHNFPEGMAVFIGSMKVTSEPLLAFMLVLSWRWPLHCTTTSQSKWQAFKLASLSGFAESLGVIIPIYSPEPKVLRFLKVCLDQSWWSDDFSNPA</sequence>
<organism evidence="1 2">
    <name type="scientific">Bauhinia variegata</name>
    <name type="common">Purple orchid tree</name>
    <name type="synonym">Phanera variegata</name>
    <dbReference type="NCBI Taxonomy" id="167791"/>
    <lineage>
        <taxon>Eukaryota</taxon>
        <taxon>Viridiplantae</taxon>
        <taxon>Streptophyta</taxon>
        <taxon>Embryophyta</taxon>
        <taxon>Tracheophyta</taxon>
        <taxon>Spermatophyta</taxon>
        <taxon>Magnoliopsida</taxon>
        <taxon>eudicotyledons</taxon>
        <taxon>Gunneridae</taxon>
        <taxon>Pentapetalae</taxon>
        <taxon>rosids</taxon>
        <taxon>fabids</taxon>
        <taxon>Fabales</taxon>
        <taxon>Fabaceae</taxon>
        <taxon>Cercidoideae</taxon>
        <taxon>Cercideae</taxon>
        <taxon>Bauhiniinae</taxon>
        <taxon>Bauhinia</taxon>
    </lineage>
</organism>
<evidence type="ECO:0000313" key="1">
    <source>
        <dbReference type="EMBL" id="KAI4322080.1"/>
    </source>
</evidence>